<dbReference type="Pfam" id="PF14529">
    <property type="entry name" value="Exo_endo_phos_2"/>
    <property type="match status" value="1"/>
</dbReference>
<dbReference type="Gene3D" id="3.60.10.10">
    <property type="entry name" value="Endonuclease/exonuclease/phosphatase"/>
    <property type="match status" value="1"/>
</dbReference>
<gene>
    <name evidence="2" type="ORF">KCU76_g17156</name>
</gene>
<name>A0A9P8IZX2_AURME</name>
<dbReference type="GO" id="GO:0003676">
    <property type="term" value="F:nucleic acid binding"/>
    <property type="evidence" value="ECO:0007669"/>
    <property type="project" value="InterPro"/>
</dbReference>
<dbReference type="InterPro" id="IPR036397">
    <property type="entry name" value="RNaseH_sf"/>
</dbReference>
<feature type="domain" description="Endonuclease/exonuclease/phosphatase" evidence="1">
    <location>
        <begin position="109"/>
        <end position="241"/>
    </location>
</feature>
<dbReference type="EMBL" id="JAHFXF010001316">
    <property type="protein sequence ID" value="KAG9670167.1"/>
    <property type="molecule type" value="Genomic_DNA"/>
</dbReference>
<accession>A0A9P8IZX2</accession>
<evidence type="ECO:0000313" key="2">
    <source>
        <dbReference type="EMBL" id="KAG9670167.1"/>
    </source>
</evidence>
<reference evidence="2" key="2">
    <citation type="submission" date="2021-08" db="EMBL/GenBank/DDBJ databases">
        <authorList>
            <person name="Gostincar C."/>
            <person name="Sun X."/>
            <person name="Song Z."/>
            <person name="Gunde-Cimerman N."/>
        </authorList>
    </citation>
    <scope>NUCLEOTIDE SEQUENCE</scope>
    <source>
        <strain evidence="2">EXF-9911</strain>
    </source>
</reference>
<proteinExistence type="predicted"/>
<protein>
    <recommendedName>
        <fullName evidence="1">Endonuclease/exonuclease/phosphatase domain-containing protein</fullName>
    </recommendedName>
</protein>
<feature type="non-terminal residue" evidence="2">
    <location>
        <position position="1"/>
    </location>
</feature>
<dbReference type="InterPro" id="IPR005135">
    <property type="entry name" value="Endo/exonuclease/phosphatase"/>
</dbReference>
<organism evidence="2 3">
    <name type="scientific">Aureobasidium melanogenum</name>
    <name type="common">Aureobasidium pullulans var. melanogenum</name>
    <dbReference type="NCBI Taxonomy" id="46634"/>
    <lineage>
        <taxon>Eukaryota</taxon>
        <taxon>Fungi</taxon>
        <taxon>Dikarya</taxon>
        <taxon>Ascomycota</taxon>
        <taxon>Pezizomycotina</taxon>
        <taxon>Dothideomycetes</taxon>
        <taxon>Dothideomycetidae</taxon>
        <taxon>Dothideales</taxon>
        <taxon>Saccotheciaceae</taxon>
        <taxon>Aureobasidium</taxon>
    </lineage>
</organism>
<dbReference type="AlphaFoldDB" id="A0A9P8IZX2"/>
<dbReference type="PANTHER" id="PTHR47510">
    <property type="entry name" value="REVERSE TRANSCRIPTASE DOMAIN-CONTAINING PROTEIN"/>
    <property type="match status" value="1"/>
</dbReference>
<dbReference type="InterPro" id="IPR012337">
    <property type="entry name" value="RNaseH-like_sf"/>
</dbReference>
<reference evidence="2" key="1">
    <citation type="journal article" date="2021" name="J Fungi (Basel)">
        <title>Virulence traits and population genomics of the black yeast Aureobasidium melanogenum.</title>
        <authorList>
            <person name="Cernosa A."/>
            <person name="Sun X."/>
            <person name="Gostincar C."/>
            <person name="Fang C."/>
            <person name="Gunde-Cimerman N."/>
            <person name="Song Z."/>
        </authorList>
    </citation>
    <scope>NUCLEOTIDE SEQUENCE</scope>
    <source>
        <strain evidence="2">EXF-9911</strain>
    </source>
</reference>
<dbReference type="GO" id="GO:0003824">
    <property type="term" value="F:catalytic activity"/>
    <property type="evidence" value="ECO:0007669"/>
    <property type="project" value="InterPro"/>
</dbReference>
<dbReference type="Proteomes" id="UP000779574">
    <property type="component" value="Unassembled WGS sequence"/>
</dbReference>
<evidence type="ECO:0000313" key="3">
    <source>
        <dbReference type="Proteomes" id="UP000779574"/>
    </source>
</evidence>
<dbReference type="SUPFAM" id="SSF56219">
    <property type="entry name" value="DNase I-like"/>
    <property type="match status" value="1"/>
</dbReference>
<dbReference type="PANTHER" id="PTHR47510:SF3">
    <property type="entry name" value="ENDO_EXONUCLEASE_PHOSPHATASE DOMAIN-CONTAINING PROTEIN"/>
    <property type="match status" value="1"/>
</dbReference>
<dbReference type="Gene3D" id="3.30.420.10">
    <property type="entry name" value="Ribonuclease H-like superfamily/Ribonuclease H"/>
    <property type="match status" value="1"/>
</dbReference>
<sequence>MISTLNILQANLHRSSGVQDALYNDPDIWDFDAILIQEPQYWEIAGNLLVTGAGPNFEVIKPKTLQRENHTQRIRSCMWINSNAEYTQLTINSNDITAVILQHGTRSILVASLYIPSIGHGNEADAQELHSRLQEVQQAVTRERNNNPELEVFIAGDFNRHDTVWGGNEVALETRQGEGSRILDFIEENNLQLLTQRGVPTWERNGAASTIDLTMASERLFDDRDTCHVFENEYGSDHRAIHTVIGMGEAVEDLTASRYLLQKADWKTIRDRIKQHLGNNPFPTDDLEAMQGYIQEVTQTAIDHHCPKAKPSKHAKRWWTNDLTSLRREYTKARNLARSRRRQGRRDDSLEIATKIARHDFHHEIKKRKKAHWTEFLGDSANIWKAAQYLDPDKRSSFGRITSIKGQDGEVIQEKAKIAKELLHSFFPEPPTPQRPEQTRDSAAEQIFSEKLTIDEVEKALFSASPDKAAGSDGLTIRVWREVWPVLQQQIHALFTASLRQGKLPAHWKVAKIVPLKKGNKDDYTVPKNYRPISLLATLGKVMEAVMATRIAYLTESALRSIQSAKFNDSLDLVMKIREKIAKATFSLHWVPGHEGVKGNERANELAQKATEADSPMPDPAESVPISAIYARAKVMDFKPKLQEFYGATTGKYLQKIDKALPGKHTTRLYNALNRTAAAILVQLRTNISRLNTYLSKIKVADTDRCECGMTETVPHFLFSCPRWRNERQAMKSAHGSRYWDVSYALGGYSTAERDGKKVDGEKDKWQPDLKAVRATIDYAIKTGRLQRQI</sequence>
<evidence type="ECO:0000259" key="1">
    <source>
        <dbReference type="Pfam" id="PF14529"/>
    </source>
</evidence>
<dbReference type="SUPFAM" id="SSF53098">
    <property type="entry name" value="Ribonuclease H-like"/>
    <property type="match status" value="1"/>
</dbReference>
<dbReference type="InterPro" id="IPR036691">
    <property type="entry name" value="Endo/exonu/phosph_ase_sf"/>
</dbReference>
<comment type="caution">
    <text evidence="2">The sequence shown here is derived from an EMBL/GenBank/DDBJ whole genome shotgun (WGS) entry which is preliminary data.</text>
</comment>